<feature type="domain" description="N-acetyltransferase" evidence="1">
    <location>
        <begin position="3"/>
        <end position="149"/>
    </location>
</feature>
<evidence type="ECO:0000313" key="3">
    <source>
        <dbReference type="Proteomes" id="UP000028194"/>
    </source>
</evidence>
<keyword evidence="2" id="KW-0687">Ribonucleoprotein</keyword>
<dbReference type="SUPFAM" id="SSF55729">
    <property type="entry name" value="Acyl-CoA N-acyltransferases (Nat)"/>
    <property type="match status" value="1"/>
</dbReference>
<dbReference type="InterPro" id="IPR000182">
    <property type="entry name" value="GNAT_dom"/>
</dbReference>
<proteinExistence type="predicted"/>
<dbReference type="PANTHER" id="PTHR43072">
    <property type="entry name" value="N-ACETYLTRANSFERASE"/>
    <property type="match status" value="1"/>
</dbReference>
<reference evidence="2 3" key="1">
    <citation type="journal article" date="2014" name="PLoS ONE">
        <title>Genome Sequence of Candidatus Nitrososphaera evergladensis from Group I.1b Enriched from Everglades Soil Reveals Novel Genomic Features of the Ammonia-Oxidizing Archaea.</title>
        <authorList>
            <person name="Zhalnina K.V."/>
            <person name="Dias R."/>
            <person name="Leonard M.T."/>
            <person name="Dorr de Quadros P."/>
            <person name="Camargo F.A."/>
            <person name="Drew J.C."/>
            <person name="Farmerie W.G."/>
            <person name="Daroub S.H."/>
            <person name="Triplett E.W."/>
        </authorList>
    </citation>
    <scope>NUCLEOTIDE SEQUENCE [LARGE SCALE GENOMIC DNA]</scope>
    <source>
        <strain evidence="2 3">SR1</strain>
    </source>
</reference>
<keyword evidence="2" id="KW-0808">Transferase</keyword>
<gene>
    <name evidence="2" type="ORF">NTE_00441</name>
</gene>
<dbReference type="GO" id="GO:0005840">
    <property type="term" value="C:ribosome"/>
    <property type="evidence" value="ECO:0007669"/>
    <property type="project" value="UniProtKB-KW"/>
</dbReference>
<protein>
    <submittedName>
        <fullName evidence="2">Acetyltransferase, ribosomal protein N-acetylase</fullName>
    </submittedName>
</protein>
<dbReference type="GeneID" id="41596317"/>
<dbReference type="Gene3D" id="3.40.630.30">
    <property type="match status" value="1"/>
</dbReference>
<evidence type="ECO:0000313" key="2">
    <source>
        <dbReference type="EMBL" id="AIF82523.1"/>
    </source>
</evidence>
<dbReference type="KEGG" id="nev:NTE_00441"/>
<dbReference type="RefSeq" id="WP_148699477.1">
    <property type="nucleotide sequence ID" value="NZ_CP007174.1"/>
</dbReference>
<dbReference type="STRING" id="1459636.NTE_00441"/>
<dbReference type="eggNOG" id="arCOG00845">
    <property type="taxonomic scope" value="Archaea"/>
</dbReference>
<dbReference type="Pfam" id="PF00583">
    <property type="entry name" value="Acetyltransf_1"/>
    <property type="match status" value="1"/>
</dbReference>
<evidence type="ECO:0000259" key="1">
    <source>
        <dbReference type="PROSITE" id="PS51186"/>
    </source>
</evidence>
<dbReference type="OrthoDB" id="43754at2157"/>
<name>A0A075MMN3_9ARCH</name>
<organism evidence="2 3">
    <name type="scientific">Candidatus Nitrososphaera evergladensis SR1</name>
    <dbReference type="NCBI Taxonomy" id="1459636"/>
    <lineage>
        <taxon>Archaea</taxon>
        <taxon>Nitrososphaerota</taxon>
        <taxon>Nitrososphaeria</taxon>
        <taxon>Nitrososphaerales</taxon>
        <taxon>Nitrososphaeraceae</taxon>
        <taxon>Nitrososphaera</taxon>
    </lineage>
</organism>
<dbReference type="EMBL" id="CP007174">
    <property type="protein sequence ID" value="AIF82523.1"/>
    <property type="molecule type" value="Genomic_DNA"/>
</dbReference>
<keyword evidence="2" id="KW-0689">Ribosomal protein</keyword>
<dbReference type="PROSITE" id="PS51186">
    <property type="entry name" value="GNAT"/>
    <property type="match status" value="1"/>
</dbReference>
<dbReference type="PANTHER" id="PTHR43072:SF52">
    <property type="entry name" value="GCN5-RELATED N-ACETYLTRANSFERASE"/>
    <property type="match status" value="1"/>
</dbReference>
<keyword evidence="3" id="KW-1185">Reference proteome</keyword>
<sequence length="291" mass="33970">MTIKIRRAKSSDKEEILSFCTNTFSWGDYIDQVWDYWFSGKNGRLFVVEDDKGRRRIGMSHVAMCPRGRSAWLEGVRVRPEYRRFNIATELLNEMLAYAGRHGARQASAIVSSENVPSQRMMEKNGFAVVSRWVYYSTDQKFGRQKTKARLATSADIDRIWTYLQKSRIYRLSAGTYVRAWHWYPLDKKALRGLIRKKSVVMTGEIDGVVIINAKGYWKRTDVLQIVYLDSASKKSLQDLLAFAANMYSKGRYERMHVVCYDSKSITSMLKSFKKEEDSELFLLYNKKFKQ</sequence>
<dbReference type="Proteomes" id="UP000028194">
    <property type="component" value="Chromosome"/>
</dbReference>
<accession>A0A075MMN3</accession>
<dbReference type="HOGENOM" id="CLU_951933_0_0_2"/>
<dbReference type="AlphaFoldDB" id="A0A075MMN3"/>
<dbReference type="GO" id="GO:0016747">
    <property type="term" value="F:acyltransferase activity, transferring groups other than amino-acyl groups"/>
    <property type="evidence" value="ECO:0007669"/>
    <property type="project" value="InterPro"/>
</dbReference>
<dbReference type="InterPro" id="IPR016181">
    <property type="entry name" value="Acyl_CoA_acyltransferase"/>
</dbReference>
<dbReference type="CDD" id="cd04301">
    <property type="entry name" value="NAT_SF"/>
    <property type="match status" value="1"/>
</dbReference>